<organism evidence="2 3">
    <name type="scientific">Mycena citricolor</name>
    <dbReference type="NCBI Taxonomy" id="2018698"/>
    <lineage>
        <taxon>Eukaryota</taxon>
        <taxon>Fungi</taxon>
        <taxon>Dikarya</taxon>
        <taxon>Basidiomycota</taxon>
        <taxon>Agaricomycotina</taxon>
        <taxon>Agaricomycetes</taxon>
        <taxon>Agaricomycetidae</taxon>
        <taxon>Agaricales</taxon>
        <taxon>Marasmiineae</taxon>
        <taxon>Mycenaceae</taxon>
        <taxon>Mycena</taxon>
    </lineage>
</organism>
<protein>
    <submittedName>
        <fullName evidence="2">Uncharacterized protein</fullName>
    </submittedName>
</protein>
<dbReference type="EMBL" id="CAVNYO010000403">
    <property type="protein sequence ID" value="CAK5274631.1"/>
    <property type="molecule type" value="Genomic_DNA"/>
</dbReference>
<accession>A0AAD2K2W7</accession>
<proteinExistence type="predicted"/>
<gene>
    <name evidence="2" type="ORF">MYCIT1_LOCUS21904</name>
</gene>
<comment type="caution">
    <text evidence="2">The sequence shown here is derived from an EMBL/GenBank/DDBJ whole genome shotgun (WGS) entry which is preliminary data.</text>
</comment>
<evidence type="ECO:0000313" key="3">
    <source>
        <dbReference type="Proteomes" id="UP001295794"/>
    </source>
</evidence>
<feature type="region of interest" description="Disordered" evidence="1">
    <location>
        <begin position="1"/>
        <end position="33"/>
    </location>
</feature>
<keyword evidence="3" id="KW-1185">Reference proteome</keyword>
<dbReference type="AlphaFoldDB" id="A0AAD2K2W7"/>
<sequence>STCHTRPSTRPLPLKMEHQPITSVVPGPSSPPTPGDEVIQMFCISEPNVNRDGDAIMASNLNGVEHDSVTNGRQRRRAKVQLAGIYAAIFLAGWNDGKPVCNRAVQQNQKIDLFFTSFLVVE</sequence>
<feature type="non-terminal residue" evidence="2">
    <location>
        <position position="122"/>
    </location>
</feature>
<name>A0AAD2K2W7_9AGAR</name>
<reference evidence="2" key="1">
    <citation type="submission" date="2023-11" db="EMBL/GenBank/DDBJ databases">
        <authorList>
            <person name="De Vega J J."/>
            <person name="De Vega J J."/>
        </authorList>
    </citation>
    <scope>NUCLEOTIDE SEQUENCE</scope>
</reference>
<evidence type="ECO:0000313" key="2">
    <source>
        <dbReference type="EMBL" id="CAK5274631.1"/>
    </source>
</evidence>
<evidence type="ECO:0000256" key="1">
    <source>
        <dbReference type="SAM" id="MobiDB-lite"/>
    </source>
</evidence>
<dbReference type="Proteomes" id="UP001295794">
    <property type="component" value="Unassembled WGS sequence"/>
</dbReference>